<dbReference type="Proteomes" id="UP000219111">
    <property type="component" value="Unassembled WGS sequence"/>
</dbReference>
<accession>A0A285T305</accession>
<dbReference type="Gene3D" id="3.60.21.10">
    <property type="match status" value="1"/>
</dbReference>
<protein>
    <submittedName>
        <fullName evidence="1">Calcineurin-like phosphoesterase family protein</fullName>
    </submittedName>
</protein>
<dbReference type="EMBL" id="OBMT01000011">
    <property type="protein sequence ID" value="SOC13636.1"/>
    <property type="molecule type" value="Genomic_DNA"/>
</dbReference>
<organism evidence="1 2">
    <name type="scientific">Rhodobacter maris</name>
    <dbReference type="NCBI Taxonomy" id="446682"/>
    <lineage>
        <taxon>Bacteria</taxon>
        <taxon>Pseudomonadati</taxon>
        <taxon>Pseudomonadota</taxon>
        <taxon>Alphaproteobacteria</taxon>
        <taxon>Rhodobacterales</taxon>
        <taxon>Rhodobacter group</taxon>
        <taxon>Rhodobacter</taxon>
    </lineage>
</organism>
<keyword evidence="2" id="KW-1185">Reference proteome</keyword>
<dbReference type="RefSeq" id="WP_176518649.1">
    <property type="nucleotide sequence ID" value="NZ_OBMT01000011.1"/>
</dbReference>
<name>A0A285T305_9RHOB</name>
<reference evidence="2" key="1">
    <citation type="submission" date="2017-08" db="EMBL/GenBank/DDBJ databases">
        <authorList>
            <person name="Varghese N."/>
            <person name="Submissions S."/>
        </authorList>
    </citation>
    <scope>NUCLEOTIDE SEQUENCE [LARGE SCALE GENOMIC DNA]</scope>
    <source>
        <strain evidence="2">JA276</strain>
    </source>
</reference>
<dbReference type="AlphaFoldDB" id="A0A285T305"/>
<sequence length="223" mass="24607">MDAALIEALWQKAGPEDDLGIIGDFAFDPKAKDPDWLLALFAQLPGARRYLITGNPDDPLTQALPWDSVSLLAEVADPATPLPVTPCQYPMMTWNNARKGALHLFGHVHGHWQGSVNSLNLGVDVWDYRPVTIVEAARRATSLPKHEHWKDVKPRARKIAALPGMEVGDVPGRGCVKTRKQGLHGGDFPCFSAWRRQIFFSCGWLPDRPRRRQCCAGSGAGEP</sequence>
<evidence type="ECO:0000313" key="1">
    <source>
        <dbReference type="EMBL" id="SOC13636.1"/>
    </source>
</evidence>
<proteinExistence type="predicted"/>
<evidence type="ECO:0000313" key="2">
    <source>
        <dbReference type="Proteomes" id="UP000219111"/>
    </source>
</evidence>
<dbReference type="InterPro" id="IPR029052">
    <property type="entry name" value="Metallo-depent_PP-like"/>
</dbReference>
<gene>
    <name evidence="1" type="ORF">SAMN05877831_1119</name>
</gene>